<keyword evidence="1" id="KW-0540">Nuclease</keyword>
<dbReference type="Proteomes" id="UP000199663">
    <property type="component" value="Unassembled WGS sequence"/>
</dbReference>
<dbReference type="EMBL" id="FNQC01000002">
    <property type="protein sequence ID" value="SDY67193.1"/>
    <property type="molecule type" value="Genomic_DNA"/>
</dbReference>
<evidence type="ECO:0000313" key="5">
    <source>
        <dbReference type="EMBL" id="SDY67193.1"/>
    </source>
</evidence>
<dbReference type="RefSeq" id="WP_019596583.1">
    <property type="nucleotide sequence ID" value="NZ_FNQC01000002.1"/>
</dbReference>
<keyword evidence="2" id="KW-0378">Hydrolase</keyword>
<comment type="caution">
    <text evidence="5">The sequence shown here is derived from an EMBL/GenBank/DDBJ whole genome shotgun (WGS) entry which is preliminary data.</text>
</comment>
<evidence type="ECO:0000256" key="3">
    <source>
        <dbReference type="ARBA" id="ARBA00022839"/>
    </source>
</evidence>
<sequence length="224" mass="25170">MGWLDFFGKKESAKAGFVKDYEALFVKGIPRMRPISQLNFIVLDTETTGLQPKTDYILSFGAVKVRGYTISVQSALEIYLNAPLQNRESMKVHEIMHSHEAFSLQDFAKDMLGFIGTDILVGHHIGFDIAMLEKALKPFGLKKLLNPLIDTKDLAVRLEMGPNYDTRYGKPGEFSLDELCGRYHISLDDRHTAAGDAFLTAQLLLKLLKIAEQKGIQDYGALMR</sequence>
<dbReference type="CDD" id="cd06127">
    <property type="entry name" value="DEDDh"/>
    <property type="match status" value="1"/>
</dbReference>
<evidence type="ECO:0000256" key="1">
    <source>
        <dbReference type="ARBA" id="ARBA00022722"/>
    </source>
</evidence>
<dbReference type="PANTHER" id="PTHR30231:SF4">
    <property type="entry name" value="PROTEIN NEN2"/>
    <property type="match status" value="1"/>
</dbReference>
<dbReference type="PANTHER" id="PTHR30231">
    <property type="entry name" value="DNA POLYMERASE III SUBUNIT EPSILON"/>
    <property type="match status" value="1"/>
</dbReference>
<keyword evidence="3" id="KW-0269">Exonuclease</keyword>
<dbReference type="Pfam" id="PF00929">
    <property type="entry name" value="RNase_T"/>
    <property type="match status" value="1"/>
</dbReference>
<dbReference type="Gene3D" id="3.30.420.10">
    <property type="entry name" value="Ribonuclease H-like superfamily/Ribonuclease H"/>
    <property type="match status" value="1"/>
</dbReference>
<protein>
    <submittedName>
        <fullName evidence="5">DNA polymerase III, epsilon subunit</fullName>
    </submittedName>
</protein>
<proteinExistence type="predicted"/>
<evidence type="ECO:0000313" key="6">
    <source>
        <dbReference type="Proteomes" id="UP000199663"/>
    </source>
</evidence>
<feature type="domain" description="Exonuclease" evidence="4">
    <location>
        <begin position="39"/>
        <end position="213"/>
    </location>
</feature>
<reference evidence="5 6" key="1">
    <citation type="submission" date="2016-10" db="EMBL/GenBank/DDBJ databases">
        <authorList>
            <person name="Varghese N."/>
            <person name="Submissions S."/>
        </authorList>
    </citation>
    <scope>NUCLEOTIDE SEQUENCE [LARGE SCALE GENOMIC DNA]</scope>
    <source>
        <strain evidence="5 6">DSM 17997</strain>
    </source>
</reference>
<name>A0A1H3LS58_9BACT</name>
<gene>
    <name evidence="5" type="ORF">SAMN05444412_102182</name>
</gene>
<evidence type="ECO:0000256" key="2">
    <source>
        <dbReference type="ARBA" id="ARBA00022801"/>
    </source>
</evidence>
<dbReference type="InterPro" id="IPR013520">
    <property type="entry name" value="Ribonucl_H"/>
</dbReference>
<dbReference type="InterPro" id="IPR012337">
    <property type="entry name" value="RNaseH-like_sf"/>
</dbReference>
<accession>A0A1H3LS58</accession>
<dbReference type="SUPFAM" id="SSF53098">
    <property type="entry name" value="Ribonuclease H-like"/>
    <property type="match status" value="1"/>
</dbReference>
<keyword evidence="6" id="KW-1185">Reference proteome</keyword>
<organism evidence="5 6">
    <name type="scientific">Rhodonellum ikkaensis</name>
    <dbReference type="NCBI Taxonomy" id="336829"/>
    <lineage>
        <taxon>Bacteria</taxon>
        <taxon>Pseudomonadati</taxon>
        <taxon>Bacteroidota</taxon>
        <taxon>Cytophagia</taxon>
        <taxon>Cytophagales</taxon>
        <taxon>Cytophagaceae</taxon>
        <taxon>Rhodonellum</taxon>
    </lineage>
</organism>
<dbReference type="InterPro" id="IPR036397">
    <property type="entry name" value="RNaseH_sf"/>
</dbReference>
<evidence type="ECO:0000259" key="4">
    <source>
        <dbReference type="SMART" id="SM00479"/>
    </source>
</evidence>
<dbReference type="SMART" id="SM00479">
    <property type="entry name" value="EXOIII"/>
    <property type="match status" value="1"/>
</dbReference>